<comment type="similarity">
    <text evidence="2">Belongs to the cation diffusion facilitator (CDF) transporter (TC 2.A.4) family. SLC30A subfamily.</text>
</comment>
<feature type="transmembrane region" description="Helical" evidence="8">
    <location>
        <begin position="146"/>
        <end position="165"/>
    </location>
</feature>
<accession>A0A9W6ESQ2</accession>
<feature type="transmembrane region" description="Helical" evidence="8">
    <location>
        <begin position="112"/>
        <end position="134"/>
    </location>
</feature>
<gene>
    <name evidence="11" type="primary">czcD</name>
    <name evidence="11" type="ORF">WR164_05620</name>
</gene>
<dbReference type="Pfam" id="PF16916">
    <property type="entry name" value="ZT_dimer"/>
    <property type="match status" value="1"/>
</dbReference>
<evidence type="ECO:0000256" key="2">
    <source>
        <dbReference type="ARBA" id="ARBA00008873"/>
    </source>
</evidence>
<feature type="transmembrane region" description="Helical" evidence="8">
    <location>
        <begin position="171"/>
        <end position="188"/>
    </location>
</feature>
<evidence type="ECO:0000313" key="11">
    <source>
        <dbReference type="EMBL" id="GLB46583.1"/>
    </source>
</evidence>
<dbReference type="InterPro" id="IPR036837">
    <property type="entry name" value="Cation_efflux_CTD_sf"/>
</dbReference>
<dbReference type="InterPro" id="IPR027470">
    <property type="entry name" value="Cation_efflux_CTD"/>
</dbReference>
<protein>
    <submittedName>
        <fullName evidence="11">Cobalt transporter</fullName>
    </submittedName>
</protein>
<dbReference type="PANTHER" id="PTHR11562:SF17">
    <property type="entry name" value="RE54080P-RELATED"/>
    <property type="match status" value="1"/>
</dbReference>
<sequence>MHNNELTGQRFFLVTLLNVLITVAEFLGGALSGSLSLVSDAFHNLGDSFSVVLSYWTHRISSKPQTEHNTFGFRRSQILSAFLNSIFLVVVSIILLVGAIKKLFHPEHINGNLMLIVAIIGTIANLISALMLNAGSKHNLNIRATYLHLLSDTLSSMGIIAGGILIDLYNWVIVDPIVTLLVAFYIIYETIPIIKKTIAILMQGAPTNIDYADVQKDLLNINGITNVHHVHVWMIDENTVVFSAHINMKNMMISDAEKFYHPIYELLHKKYGITHVTVQVEVERGIKQDLFYDTGKDIK</sequence>
<proteinExistence type="inferred from homology"/>
<feature type="transmembrane region" description="Helical" evidence="8">
    <location>
        <begin position="78"/>
        <end position="100"/>
    </location>
</feature>
<evidence type="ECO:0000256" key="5">
    <source>
        <dbReference type="ARBA" id="ARBA00022989"/>
    </source>
</evidence>
<keyword evidence="6" id="KW-0406">Ion transport</keyword>
<feature type="transmembrane region" description="Helical" evidence="8">
    <location>
        <begin position="12"/>
        <end position="35"/>
    </location>
</feature>
<feature type="domain" description="Cation efflux protein cytoplasmic" evidence="10">
    <location>
        <begin position="206"/>
        <end position="281"/>
    </location>
</feature>
<evidence type="ECO:0000256" key="6">
    <source>
        <dbReference type="ARBA" id="ARBA00023065"/>
    </source>
</evidence>
<evidence type="ECO:0000256" key="3">
    <source>
        <dbReference type="ARBA" id="ARBA00022448"/>
    </source>
</evidence>
<evidence type="ECO:0000256" key="8">
    <source>
        <dbReference type="SAM" id="Phobius"/>
    </source>
</evidence>
<dbReference type="Gene3D" id="1.20.1510.10">
    <property type="entry name" value="Cation efflux protein transmembrane domain"/>
    <property type="match status" value="1"/>
</dbReference>
<dbReference type="EMBL" id="BRPL01000002">
    <property type="protein sequence ID" value="GLB46583.1"/>
    <property type="molecule type" value="Genomic_DNA"/>
</dbReference>
<dbReference type="Proteomes" id="UP001144204">
    <property type="component" value="Unassembled WGS sequence"/>
</dbReference>
<keyword evidence="7 8" id="KW-0472">Membrane</keyword>
<keyword evidence="5 8" id="KW-1133">Transmembrane helix</keyword>
<dbReference type="SUPFAM" id="SSF161111">
    <property type="entry name" value="Cation efflux protein transmembrane domain-like"/>
    <property type="match status" value="1"/>
</dbReference>
<name>A0A9W6ESQ2_9LACO</name>
<organism evidence="11 12">
    <name type="scientific">Philodulcilactobacillus myokoensis</name>
    <dbReference type="NCBI Taxonomy" id="2929573"/>
    <lineage>
        <taxon>Bacteria</taxon>
        <taxon>Bacillati</taxon>
        <taxon>Bacillota</taxon>
        <taxon>Bacilli</taxon>
        <taxon>Lactobacillales</taxon>
        <taxon>Lactobacillaceae</taxon>
        <taxon>Philodulcilactobacillus</taxon>
    </lineage>
</organism>
<dbReference type="InterPro" id="IPR027469">
    <property type="entry name" value="Cation_efflux_TMD_sf"/>
</dbReference>
<evidence type="ECO:0000259" key="10">
    <source>
        <dbReference type="Pfam" id="PF16916"/>
    </source>
</evidence>
<dbReference type="SUPFAM" id="SSF160240">
    <property type="entry name" value="Cation efflux protein cytoplasmic domain-like"/>
    <property type="match status" value="1"/>
</dbReference>
<feature type="domain" description="Cation efflux protein transmembrane" evidence="9">
    <location>
        <begin position="12"/>
        <end position="202"/>
    </location>
</feature>
<keyword evidence="12" id="KW-1185">Reference proteome</keyword>
<evidence type="ECO:0000256" key="4">
    <source>
        <dbReference type="ARBA" id="ARBA00022692"/>
    </source>
</evidence>
<reference evidence="11" key="2">
    <citation type="journal article" date="2023" name="PLoS ONE">
        <title>Philodulcilactobacillus myokoensis gen. nov., sp. nov., a fructophilic, acidophilic, and agar-phobic lactic acid bacterium isolated from fermented vegetable extracts.</title>
        <authorList>
            <person name="Kouya T."/>
            <person name="Ishiyama Y."/>
            <person name="Ohashi S."/>
            <person name="Kumakubo R."/>
            <person name="Yamazaki T."/>
            <person name="Otaki T."/>
        </authorList>
    </citation>
    <scope>NUCLEOTIDE SEQUENCE</scope>
    <source>
        <strain evidence="11">WR16-4</strain>
    </source>
</reference>
<keyword evidence="4 8" id="KW-0812">Transmembrane</keyword>
<dbReference type="RefSeq" id="WP_286136047.1">
    <property type="nucleotide sequence ID" value="NZ_BRPL01000002.1"/>
</dbReference>
<evidence type="ECO:0000313" key="12">
    <source>
        <dbReference type="Proteomes" id="UP001144204"/>
    </source>
</evidence>
<dbReference type="GO" id="GO:0005886">
    <property type="term" value="C:plasma membrane"/>
    <property type="evidence" value="ECO:0007669"/>
    <property type="project" value="TreeGrafter"/>
</dbReference>
<keyword evidence="3" id="KW-0813">Transport</keyword>
<dbReference type="InterPro" id="IPR050681">
    <property type="entry name" value="CDF/SLC30A"/>
</dbReference>
<dbReference type="PANTHER" id="PTHR11562">
    <property type="entry name" value="CATION EFFLUX PROTEIN/ ZINC TRANSPORTER"/>
    <property type="match status" value="1"/>
</dbReference>
<reference evidence="11" key="1">
    <citation type="submission" date="2022-07" db="EMBL/GenBank/DDBJ databases">
        <authorList>
            <person name="Kouya T."/>
            <person name="Ishiyama Y."/>
        </authorList>
    </citation>
    <scope>NUCLEOTIDE SEQUENCE</scope>
    <source>
        <strain evidence="11">WR16-4</strain>
    </source>
</reference>
<comment type="caution">
    <text evidence="11">The sequence shown here is derived from an EMBL/GenBank/DDBJ whole genome shotgun (WGS) entry which is preliminary data.</text>
</comment>
<comment type="subcellular location">
    <subcellularLocation>
        <location evidence="1">Membrane</location>
        <topology evidence="1">Multi-pass membrane protein</topology>
    </subcellularLocation>
</comment>
<evidence type="ECO:0000256" key="1">
    <source>
        <dbReference type="ARBA" id="ARBA00004141"/>
    </source>
</evidence>
<dbReference type="InterPro" id="IPR058533">
    <property type="entry name" value="Cation_efflux_TM"/>
</dbReference>
<evidence type="ECO:0000259" key="9">
    <source>
        <dbReference type="Pfam" id="PF01545"/>
    </source>
</evidence>
<dbReference type="InterPro" id="IPR002524">
    <property type="entry name" value="Cation_efflux"/>
</dbReference>
<evidence type="ECO:0000256" key="7">
    <source>
        <dbReference type="ARBA" id="ARBA00023136"/>
    </source>
</evidence>
<dbReference type="GO" id="GO:0005385">
    <property type="term" value="F:zinc ion transmembrane transporter activity"/>
    <property type="evidence" value="ECO:0007669"/>
    <property type="project" value="TreeGrafter"/>
</dbReference>
<dbReference type="Pfam" id="PF01545">
    <property type="entry name" value="Cation_efflux"/>
    <property type="match status" value="1"/>
</dbReference>
<dbReference type="AlphaFoldDB" id="A0A9W6ESQ2"/>
<dbReference type="NCBIfam" id="TIGR01297">
    <property type="entry name" value="CDF"/>
    <property type="match status" value="1"/>
</dbReference>